<dbReference type="GO" id="GO:0006355">
    <property type="term" value="P:regulation of DNA-templated transcription"/>
    <property type="evidence" value="ECO:0007669"/>
    <property type="project" value="InterPro"/>
</dbReference>
<keyword evidence="12" id="KW-1185">Reference proteome</keyword>
<dbReference type="GO" id="GO:0003712">
    <property type="term" value="F:transcription coregulator activity"/>
    <property type="evidence" value="ECO:0007669"/>
    <property type="project" value="TreeGrafter"/>
</dbReference>
<protein>
    <submittedName>
        <fullName evidence="11">Uncharacterized protein</fullName>
    </submittedName>
</protein>
<evidence type="ECO:0000256" key="9">
    <source>
        <dbReference type="ARBA" id="ARBA00023242"/>
    </source>
</evidence>
<dbReference type="PANTHER" id="PTHR23341:SF2">
    <property type="entry name" value="HIGH MOBILITY GROUP PROTEIN HMG-12"/>
    <property type="match status" value="1"/>
</dbReference>
<evidence type="ECO:0000256" key="3">
    <source>
        <dbReference type="ARBA" id="ARBA00022553"/>
    </source>
</evidence>
<keyword evidence="8" id="KW-0804">Transcription</keyword>
<dbReference type="PANTHER" id="PTHR23341">
    <property type="entry name" value="HIGH MOBILITY GROUP PROTEINS HMG-A AND C"/>
    <property type="match status" value="1"/>
</dbReference>
<reference evidence="11" key="1">
    <citation type="journal article" date="2020" name="Stud. Mycol.">
        <title>101 Dothideomycetes genomes: a test case for predicting lifestyles and emergence of pathogens.</title>
        <authorList>
            <person name="Haridas S."/>
            <person name="Albert R."/>
            <person name="Binder M."/>
            <person name="Bloem J."/>
            <person name="Labutti K."/>
            <person name="Salamov A."/>
            <person name="Andreopoulos B."/>
            <person name="Baker S."/>
            <person name="Barry K."/>
            <person name="Bills G."/>
            <person name="Bluhm B."/>
            <person name="Cannon C."/>
            <person name="Castanera R."/>
            <person name="Culley D."/>
            <person name="Daum C."/>
            <person name="Ezra D."/>
            <person name="Gonzalez J."/>
            <person name="Henrissat B."/>
            <person name="Kuo A."/>
            <person name="Liang C."/>
            <person name="Lipzen A."/>
            <person name="Lutzoni F."/>
            <person name="Magnuson J."/>
            <person name="Mondo S."/>
            <person name="Nolan M."/>
            <person name="Ohm R."/>
            <person name="Pangilinan J."/>
            <person name="Park H.-J."/>
            <person name="Ramirez L."/>
            <person name="Alfaro M."/>
            <person name="Sun H."/>
            <person name="Tritt A."/>
            <person name="Yoshinaga Y."/>
            <person name="Zwiers L.-H."/>
            <person name="Turgeon B."/>
            <person name="Goodwin S."/>
            <person name="Spatafora J."/>
            <person name="Crous P."/>
            <person name="Grigoriev I."/>
        </authorList>
    </citation>
    <scope>NUCLEOTIDE SEQUENCE</scope>
    <source>
        <strain evidence="11">CBS 122367</strain>
    </source>
</reference>
<feature type="region of interest" description="Disordered" evidence="10">
    <location>
        <begin position="1"/>
        <end position="132"/>
    </location>
</feature>
<dbReference type="GO" id="GO:0010557">
    <property type="term" value="P:positive regulation of macromolecule biosynthetic process"/>
    <property type="evidence" value="ECO:0007669"/>
    <property type="project" value="UniProtKB-ARBA"/>
</dbReference>
<dbReference type="InterPro" id="IPR000637">
    <property type="entry name" value="HMGI/Y_DNA-bd_CS"/>
</dbReference>
<evidence type="ECO:0000256" key="8">
    <source>
        <dbReference type="ARBA" id="ARBA00023163"/>
    </source>
</evidence>
<evidence type="ECO:0000256" key="10">
    <source>
        <dbReference type="SAM" id="MobiDB-lite"/>
    </source>
</evidence>
<comment type="similarity">
    <text evidence="2">Belongs to the HMGA family.</text>
</comment>
<evidence type="ECO:0000313" key="12">
    <source>
        <dbReference type="Proteomes" id="UP000799291"/>
    </source>
</evidence>
<dbReference type="PROSITE" id="PS00354">
    <property type="entry name" value="HMGI_Y"/>
    <property type="match status" value="1"/>
</dbReference>
<dbReference type="InterPro" id="IPR000116">
    <property type="entry name" value="HMGA"/>
</dbReference>
<dbReference type="InterPro" id="IPR017956">
    <property type="entry name" value="AT_hook_DNA-bd_motif"/>
</dbReference>
<evidence type="ECO:0000313" key="11">
    <source>
        <dbReference type="EMBL" id="KAF2690973.1"/>
    </source>
</evidence>
<keyword evidence="4" id="KW-0677">Repeat</keyword>
<dbReference type="GO" id="GO:0000785">
    <property type="term" value="C:chromatin"/>
    <property type="evidence" value="ECO:0007669"/>
    <property type="project" value="InterPro"/>
</dbReference>
<gene>
    <name evidence="11" type="ORF">K458DRAFT_65311</name>
</gene>
<evidence type="ECO:0000256" key="6">
    <source>
        <dbReference type="ARBA" id="ARBA00023015"/>
    </source>
</evidence>
<evidence type="ECO:0000256" key="7">
    <source>
        <dbReference type="ARBA" id="ARBA00023125"/>
    </source>
</evidence>
<keyword evidence="3" id="KW-0597">Phosphoprotein</keyword>
<dbReference type="EMBL" id="MU005570">
    <property type="protein sequence ID" value="KAF2690973.1"/>
    <property type="molecule type" value="Genomic_DNA"/>
</dbReference>
<dbReference type="PRINTS" id="PR00929">
    <property type="entry name" value="ATHOOK"/>
</dbReference>
<dbReference type="PRINTS" id="PR00930">
    <property type="entry name" value="HIGHMOBLTYIY"/>
</dbReference>
<feature type="compositionally biased region" description="Pro residues" evidence="10">
    <location>
        <begin position="65"/>
        <end position="74"/>
    </location>
</feature>
<proteinExistence type="inferred from homology"/>
<accession>A0A6G1JLE8</accession>
<organism evidence="11 12">
    <name type="scientific">Lentithecium fluviatile CBS 122367</name>
    <dbReference type="NCBI Taxonomy" id="1168545"/>
    <lineage>
        <taxon>Eukaryota</taxon>
        <taxon>Fungi</taxon>
        <taxon>Dikarya</taxon>
        <taxon>Ascomycota</taxon>
        <taxon>Pezizomycotina</taxon>
        <taxon>Dothideomycetes</taxon>
        <taxon>Pleosporomycetidae</taxon>
        <taxon>Pleosporales</taxon>
        <taxon>Massarineae</taxon>
        <taxon>Lentitheciaceae</taxon>
        <taxon>Lentithecium</taxon>
    </lineage>
</organism>
<evidence type="ECO:0000256" key="5">
    <source>
        <dbReference type="ARBA" id="ARBA00022990"/>
    </source>
</evidence>
<dbReference type="Proteomes" id="UP000799291">
    <property type="component" value="Unassembled WGS sequence"/>
</dbReference>
<dbReference type="GO" id="GO:0003677">
    <property type="term" value="F:DNA binding"/>
    <property type="evidence" value="ECO:0007669"/>
    <property type="project" value="UniProtKB-KW"/>
</dbReference>
<keyword evidence="5" id="KW-0007">Acetylation</keyword>
<comment type="subcellular location">
    <subcellularLocation>
        <location evidence="1">Nucleus</location>
    </subcellularLocation>
</comment>
<keyword evidence="6" id="KW-0805">Transcription regulation</keyword>
<dbReference type="GO" id="GO:0005634">
    <property type="term" value="C:nucleus"/>
    <property type="evidence" value="ECO:0007669"/>
    <property type="project" value="UniProtKB-SubCell"/>
</dbReference>
<evidence type="ECO:0000256" key="2">
    <source>
        <dbReference type="ARBA" id="ARBA00010812"/>
    </source>
</evidence>
<dbReference type="AlphaFoldDB" id="A0A6G1JLE8"/>
<evidence type="ECO:0000256" key="4">
    <source>
        <dbReference type="ARBA" id="ARBA00022737"/>
    </source>
</evidence>
<dbReference type="OrthoDB" id="3799285at2759"/>
<sequence>MRQAWYATRRWRKRARSSSDVYSHGCSEPHASIHEPVPTMKRQQEDAVKSAPTNRGRGRPRKNPDAPPPSPKDPSAPKRGRGRPRKDPNASPPPKKGPMVPGRGRGRPSKAPGTFVTTPTAPDAPKDSDGSLEANSIVATTPKTANMSHLGRGRSINAGGAASPLLVLELKDIIGTYEVGCDEVVRNWPKAQSMSISISALPNTHSALVAAFSLGILEGTMLLAADKDTLERVRRQLPKPDNAGKSPTPDLKSRTVYFTWRGRSIGGDDEVHLGADGSQTGILKFKGTLDGNYNFKFKGVGSFPRLGSECGFRGVKIFGEPEEEPEPWDSFSGPF</sequence>
<dbReference type="SMART" id="SM00384">
    <property type="entry name" value="AT_hook"/>
    <property type="match status" value="3"/>
</dbReference>
<keyword evidence="7" id="KW-0238">DNA-binding</keyword>
<evidence type="ECO:0000256" key="1">
    <source>
        <dbReference type="ARBA" id="ARBA00004123"/>
    </source>
</evidence>
<keyword evidence="9" id="KW-0539">Nucleus</keyword>
<name>A0A6G1JLE8_9PLEO</name>